<proteinExistence type="predicted"/>
<dbReference type="Proteomes" id="UP000887013">
    <property type="component" value="Unassembled WGS sequence"/>
</dbReference>
<reference evidence="1" key="1">
    <citation type="submission" date="2020-08" db="EMBL/GenBank/DDBJ databases">
        <title>Multicomponent nature underlies the extraordinary mechanical properties of spider dragline silk.</title>
        <authorList>
            <person name="Kono N."/>
            <person name="Nakamura H."/>
            <person name="Mori M."/>
            <person name="Yoshida Y."/>
            <person name="Ohtoshi R."/>
            <person name="Malay A.D."/>
            <person name="Moran D.A.P."/>
            <person name="Tomita M."/>
            <person name="Numata K."/>
            <person name="Arakawa K."/>
        </authorList>
    </citation>
    <scope>NUCLEOTIDE SEQUENCE</scope>
</reference>
<dbReference type="EMBL" id="BMAW01058354">
    <property type="protein sequence ID" value="GFT15819.1"/>
    <property type="molecule type" value="Genomic_DNA"/>
</dbReference>
<comment type="caution">
    <text evidence="1">The sequence shown here is derived from an EMBL/GenBank/DDBJ whole genome shotgun (WGS) entry which is preliminary data.</text>
</comment>
<evidence type="ECO:0000313" key="2">
    <source>
        <dbReference type="Proteomes" id="UP000887013"/>
    </source>
</evidence>
<name>A0A8X6NJ70_NEPPI</name>
<dbReference type="AlphaFoldDB" id="A0A8X6NJ70"/>
<sequence length="99" mass="11228">MVEKDLLILNGLSALDFKRQQTGIQKLPLFFRWLTECRLETTGFTPLKYVFGRNSVSPASSYSSPDAFFTLKTAAENLQSRLRRRSVNAGHTATDKMKI</sequence>
<keyword evidence="2" id="KW-1185">Reference proteome</keyword>
<evidence type="ECO:0000313" key="1">
    <source>
        <dbReference type="EMBL" id="GFT15819.1"/>
    </source>
</evidence>
<protein>
    <submittedName>
        <fullName evidence="1">Uncharacterized protein</fullName>
    </submittedName>
</protein>
<accession>A0A8X6NJ70</accession>
<organism evidence="1 2">
    <name type="scientific">Nephila pilipes</name>
    <name type="common">Giant wood spider</name>
    <name type="synonym">Nephila maculata</name>
    <dbReference type="NCBI Taxonomy" id="299642"/>
    <lineage>
        <taxon>Eukaryota</taxon>
        <taxon>Metazoa</taxon>
        <taxon>Ecdysozoa</taxon>
        <taxon>Arthropoda</taxon>
        <taxon>Chelicerata</taxon>
        <taxon>Arachnida</taxon>
        <taxon>Araneae</taxon>
        <taxon>Araneomorphae</taxon>
        <taxon>Entelegynae</taxon>
        <taxon>Araneoidea</taxon>
        <taxon>Nephilidae</taxon>
        <taxon>Nephila</taxon>
    </lineage>
</organism>
<gene>
    <name evidence="1" type="ORF">NPIL_562371</name>
</gene>